<dbReference type="InterPro" id="IPR015867">
    <property type="entry name" value="N-reg_PII/ATP_PRibTrfase_C"/>
</dbReference>
<name>A0A2M8KRK1_9BACT</name>
<evidence type="ECO:0008006" key="4">
    <source>
        <dbReference type="Google" id="ProtNLM"/>
    </source>
</evidence>
<dbReference type="PANTHER" id="PTHR23419:SF8">
    <property type="entry name" value="FI09726P"/>
    <property type="match status" value="1"/>
</dbReference>
<dbReference type="PANTHER" id="PTHR23419">
    <property type="entry name" value="DIVALENT CATION TOLERANCE CUTA-RELATED"/>
    <property type="match status" value="1"/>
</dbReference>
<proteinExistence type="inferred from homology"/>
<dbReference type="Gene3D" id="3.30.70.120">
    <property type="match status" value="1"/>
</dbReference>
<comment type="caution">
    <text evidence="2">The sequence shown here is derived from an EMBL/GenBank/DDBJ whole genome shotgun (WGS) entry which is preliminary data.</text>
</comment>
<dbReference type="Proteomes" id="UP000229554">
    <property type="component" value="Unassembled WGS sequence"/>
</dbReference>
<protein>
    <recommendedName>
        <fullName evidence="4">Divalent-cation tolerance protein CutA</fullName>
    </recommendedName>
</protein>
<comment type="similarity">
    <text evidence="1">Belongs to the CutA family.</text>
</comment>
<dbReference type="GO" id="GO:0010038">
    <property type="term" value="P:response to metal ion"/>
    <property type="evidence" value="ECO:0007669"/>
    <property type="project" value="InterPro"/>
</dbReference>
<dbReference type="InterPro" id="IPR004323">
    <property type="entry name" value="Ion_tolerance_CutA"/>
</dbReference>
<dbReference type="SUPFAM" id="SSF54913">
    <property type="entry name" value="GlnB-like"/>
    <property type="match status" value="1"/>
</dbReference>
<evidence type="ECO:0000256" key="1">
    <source>
        <dbReference type="ARBA" id="ARBA00010169"/>
    </source>
</evidence>
<gene>
    <name evidence="2" type="ORF">COU88_04560</name>
</gene>
<reference evidence="3" key="1">
    <citation type="submission" date="2017-09" db="EMBL/GenBank/DDBJ databases">
        <title>Depth-based differentiation of microbial function through sediment-hosted aquifers and enrichment of novel symbionts in the deep terrestrial subsurface.</title>
        <authorList>
            <person name="Probst A.J."/>
            <person name="Ladd B."/>
            <person name="Jarett J.K."/>
            <person name="Geller-Mcgrath D.E."/>
            <person name="Sieber C.M.K."/>
            <person name="Emerson J.B."/>
            <person name="Anantharaman K."/>
            <person name="Thomas B.C."/>
            <person name="Malmstrom R."/>
            <person name="Stieglmeier M."/>
            <person name="Klingl A."/>
            <person name="Woyke T."/>
            <person name="Ryan C.M."/>
            <person name="Banfield J.F."/>
        </authorList>
    </citation>
    <scope>NUCLEOTIDE SEQUENCE [LARGE SCALE GENOMIC DNA]</scope>
</reference>
<evidence type="ECO:0000313" key="2">
    <source>
        <dbReference type="EMBL" id="PJE62536.1"/>
    </source>
</evidence>
<accession>A0A2M8KRK1</accession>
<dbReference type="InterPro" id="IPR011322">
    <property type="entry name" value="N-reg_PII-like_a/b"/>
</dbReference>
<dbReference type="Pfam" id="PF03091">
    <property type="entry name" value="CutA1"/>
    <property type="match status" value="1"/>
</dbReference>
<sequence length="108" mass="12525">MSDLILVYITCKSVKQAKEIGKHLMKMKLSACVNIFPEMQPMFFWPPQSGIIDENKEVVLIAKTIDSKYKQLEKEVQKVHSFDVPCIIGIPVKYVSQKYYDWLIGELE</sequence>
<dbReference type="GO" id="GO:0005507">
    <property type="term" value="F:copper ion binding"/>
    <property type="evidence" value="ECO:0007669"/>
    <property type="project" value="TreeGrafter"/>
</dbReference>
<evidence type="ECO:0000313" key="3">
    <source>
        <dbReference type="Proteomes" id="UP000229554"/>
    </source>
</evidence>
<organism evidence="2 3">
    <name type="scientific">Candidatus Roizmanbacteria bacterium CG10_big_fil_rev_8_21_14_0_10_39_6</name>
    <dbReference type="NCBI Taxonomy" id="1974853"/>
    <lineage>
        <taxon>Bacteria</taxon>
        <taxon>Candidatus Roizmaniibacteriota</taxon>
    </lineage>
</organism>
<dbReference type="EMBL" id="PFED01000185">
    <property type="protein sequence ID" value="PJE62536.1"/>
    <property type="molecule type" value="Genomic_DNA"/>
</dbReference>
<dbReference type="AlphaFoldDB" id="A0A2M8KRK1"/>